<reference evidence="3" key="1">
    <citation type="submission" date="2020-07" db="EMBL/GenBank/DDBJ databases">
        <title>Huge and variable diversity of episymbiotic CPR bacteria and DPANN archaea in groundwater ecosystems.</title>
        <authorList>
            <person name="He C.Y."/>
            <person name="Keren R."/>
            <person name="Whittaker M."/>
            <person name="Farag I.F."/>
            <person name="Doudna J."/>
            <person name="Cate J.H.D."/>
            <person name="Banfield J.F."/>
        </authorList>
    </citation>
    <scope>NUCLEOTIDE SEQUENCE</scope>
    <source>
        <strain evidence="3">NC_groundwater_1370_Ag_S-0.2um_69_93</strain>
    </source>
</reference>
<sequence>MPLYSCLVCILAGLLALTPLPALAGPAQAPAPPTAPPGAQAPAPPPAGQQPAEKPEDARKREEERKAQEARAQEIRKKVTTLKGLIKEINADLQVRTAGSEAFERKRVLENQLRDYITLLSL</sequence>
<dbReference type="Proteomes" id="UP000752292">
    <property type="component" value="Unassembled WGS sequence"/>
</dbReference>
<organism evidence="3 4">
    <name type="scientific">Tectimicrobiota bacterium</name>
    <dbReference type="NCBI Taxonomy" id="2528274"/>
    <lineage>
        <taxon>Bacteria</taxon>
        <taxon>Pseudomonadati</taxon>
        <taxon>Nitrospinota/Tectimicrobiota group</taxon>
        <taxon>Candidatus Tectimicrobiota</taxon>
    </lineage>
</organism>
<feature type="chain" id="PRO_5037849019" evidence="2">
    <location>
        <begin position="25"/>
        <end position="122"/>
    </location>
</feature>
<dbReference type="EMBL" id="JACQRX010000341">
    <property type="protein sequence ID" value="MBI4252359.1"/>
    <property type="molecule type" value="Genomic_DNA"/>
</dbReference>
<evidence type="ECO:0000256" key="2">
    <source>
        <dbReference type="SAM" id="SignalP"/>
    </source>
</evidence>
<accession>A0A932ZTU2</accession>
<dbReference type="AlphaFoldDB" id="A0A932ZTU2"/>
<feature type="region of interest" description="Disordered" evidence="1">
    <location>
        <begin position="23"/>
        <end position="75"/>
    </location>
</feature>
<evidence type="ECO:0000256" key="1">
    <source>
        <dbReference type="SAM" id="MobiDB-lite"/>
    </source>
</evidence>
<proteinExistence type="predicted"/>
<keyword evidence="2" id="KW-0732">Signal</keyword>
<protein>
    <submittedName>
        <fullName evidence="3">Uncharacterized protein</fullName>
    </submittedName>
</protein>
<feature type="signal peptide" evidence="2">
    <location>
        <begin position="1"/>
        <end position="24"/>
    </location>
</feature>
<evidence type="ECO:0000313" key="3">
    <source>
        <dbReference type="EMBL" id="MBI4252359.1"/>
    </source>
</evidence>
<feature type="non-terminal residue" evidence="3">
    <location>
        <position position="122"/>
    </location>
</feature>
<gene>
    <name evidence="3" type="ORF">HY618_07855</name>
</gene>
<evidence type="ECO:0000313" key="4">
    <source>
        <dbReference type="Proteomes" id="UP000752292"/>
    </source>
</evidence>
<feature type="compositionally biased region" description="Basic and acidic residues" evidence="1">
    <location>
        <begin position="53"/>
        <end position="75"/>
    </location>
</feature>
<name>A0A932ZTU2_UNCTE</name>
<comment type="caution">
    <text evidence="3">The sequence shown here is derived from an EMBL/GenBank/DDBJ whole genome shotgun (WGS) entry which is preliminary data.</text>
</comment>